<feature type="non-terminal residue" evidence="9">
    <location>
        <position position="343"/>
    </location>
</feature>
<sequence length="343" mass="35782">MVQTKEAYIVAAVRTPIGGFGGSLASFSATELGSIAIKGALAKANLPADKVDEVFFGNVVSANLGQNPARQAALGAGLPNSVPCTTINKVCASGMKAIQFAAQSILLGNADVVVAGGMESMSNVPYYLPKQRWGSKYGHQEVVDGLLKDGLTDVYNNYAMGVAAELCAKEHNISRAEQDDYAIGSYQKAQAATNEKLFADEIVAVEIPGARGKPGKSVTTDDEVANLNPDKLRAVKPAFQPIDGTVTAPNSSTLSDGASCIIVVSSEMVQELGLTPLARIRGWADAAREPERFTIAPALAVPKALAHAGVSIDQVDYFEVNEAFSVVAVANSRLLGVDAGKVN</sequence>
<dbReference type="PROSITE" id="PS00098">
    <property type="entry name" value="THIOLASE_1"/>
    <property type="match status" value="1"/>
</dbReference>
<gene>
    <name evidence="9" type="primary">ERG10_1</name>
    <name evidence="9" type="ORF">HK097_010809</name>
</gene>
<evidence type="ECO:0000256" key="4">
    <source>
        <dbReference type="ARBA" id="ARBA00023315"/>
    </source>
</evidence>
<dbReference type="GO" id="GO:0006696">
    <property type="term" value="P:ergosterol biosynthetic process"/>
    <property type="evidence" value="ECO:0007669"/>
    <property type="project" value="TreeGrafter"/>
</dbReference>
<evidence type="ECO:0000256" key="5">
    <source>
        <dbReference type="ARBA" id="ARBA00037924"/>
    </source>
</evidence>
<dbReference type="FunFam" id="3.40.47.10:FF:000007">
    <property type="entry name" value="acetyl-CoA acetyltransferase, mitochondrial"/>
    <property type="match status" value="1"/>
</dbReference>
<dbReference type="SUPFAM" id="SSF53901">
    <property type="entry name" value="Thiolase-like"/>
    <property type="match status" value="2"/>
</dbReference>
<comment type="caution">
    <text evidence="9">The sequence shown here is derived from an EMBL/GenBank/DDBJ whole genome shotgun (WGS) entry which is preliminary data.</text>
</comment>
<accession>A0AAD5S761</accession>
<evidence type="ECO:0000256" key="2">
    <source>
        <dbReference type="ARBA" id="ARBA00012705"/>
    </source>
</evidence>
<dbReference type="PANTHER" id="PTHR18919:SF165">
    <property type="entry name" value="ACETYL-COA ACETYLTRANSFERASE"/>
    <property type="match status" value="1"/>
</dbReference>
<evidence type="ECO:0000256" key="3">
    <source>
        <dbReference type="ARBA" id="ARBA00022679"/>
    </source>
</evidence>
<dbReference type="InterPro" id="IPR020617">
    <property type="entry name" value="Thiolase_C"/>
</dbReference>
<proteinExistence type="inferred from homology"/>
<dbReference type="AlphaFoldDB" id="A0AAD5S761"/>
<name>A0AAD5S761_9FUNG</name>
<dbReference type="NCBIfam" id="TIGR01930">
    <property type="entry name" value="AcCoA-C-Actrans"/>
    <property type="match status" value="1"/>
</dbReference>
<keyword evidence="3 6" id="KW-0808">Transferase</keyword>
<dbReference type="GO" id="GO:0005739">
    <property type="term" value="C:mitochondrion"/>
    <property type="evidence" value="ECO:0007669"/>
    <property type="project" value="TreeGrafter"/>
</dbReference>
<dbReference type="EMBL" id="JADGJD010000834">
    <property type="protein sequence ID" value="KAJ3048175.1"/>
    <property type="molecule type" value="Genomic_DNA"/>
</dbReference>
<keyword evidence="4 6" id="KW-0012">Acyltransferase</keyword>
<dbReference type="InterPro" id="IPR020615">
    <property type="entry name" value="Thiolase_acyl_enz_int_AS"/>
</dbReference>
<dbReference type="PANTHER" id="PTHR18919">
    <property type="entry name" value="ACETYL-COA C-ACYLTRANSFERASE"/>
    <property type="match status" value="1"/>
</dbReference>
<organism evidence="9 10">
    <name type="scientific">Rhizophlyctis rosea</name>
    <dbReference type="NCBI Taxonomy" id="64517"/>
    <lineage>
        <taxon>Eukaryota</taxon>
        <taxon>Fungi</taxon>
        <taxon>Fungi incertae sedis</taxon>
        <taxon>Chytridiomycota</taxon>
        <taxon>Chytridiomycota incertae sedis</taxon>
        <taxon>Chytridiomycetes</taxon>
        <taxon>Rhizophlyctidales</taxon>
        <taxon>Rhizophlyctidaceae</taxon>
        <taxon>Rhizophlyctis</taxon>
    </lineage>
</organism>
<evidence type="ECO:0000259" key="8">
    <source>
        <dbReference type="Pfam" id="PF02803"/>
    </source>
</evidence>
<dbReference type="GO" id="GO:0006635">
    <property type="term" value="P:fatty acid beta-oxidation"/>
    <property type="evidence" value="ECO:0007669"/>
    <property type="project" value="TreeGrafter"/>
</dbReference>
<dbReference type="EC" id="2.3.1.9" evidence="2"/>
<reference evidence="9" key="1">
    <citation type="submission" date="2020-05" db="EMBL/GenBank/DDBJ databases">
        <title>Phylogenomic resolution of chytrid fungi.</title>
        <authorList>
            <person name="Stajich J.E."/>
            <person name="Amses K."/>
            <person name="Simmons R."/>
            <person name="Seto K."/>
            <person name="Myers J."/>
            <person name="Bonds A."/>
            <person name="Quandt C.A."/>
            <person name="Barry K."/>
            <person name="Liu P."/>
            <person name="Grigoriev I."/>
            <person name="Longcore J.E."/>
            <person name="James T.Y."/>
        </authorList>
    </citation>
    <scope>NUCLEOTIDE SEQUENCE</scope>
    <source>
        <strain evidence="9">JEL0318</strain>
    </source>
</reference>
<dbReference type="Gene3D" id="3.40.47.10">
    <property type="match status" value="1"/>
</dbReference>
<dbReference type="InterPro" id="IPR002155">
    <property type="entry name" value="Thiolase"/>
</dbReference>
<dbReference type="Pfam" id="PF02803">
    <property type="entry name" value="Thiolase_C"/>
    <property type="match status" value="1"/>
</dbReference>
<comment type="similarity">
    <text evidence="1 6">Belongs to the thiolase-like superfamily. Thiolase family.</text>
</comment>
<keyword evidence="10" id="KW-1185">Reference proteome</keyword>
<dbReference type="Pfam" id="PF00108">
    <property type="entry name" value="Thiolase_N"/>
    <property type="match status" value="1"/>
</dbReference>
<dbReference type="PIRSF" id="PIRSF000429">
    <property type="entry name" value="Ac-CoA_Ac_transf"/>
    <property type="match status" value="1"/>
</dbReference>
<comment type="pathway">
    <text evidence="5">Metabolic intermediate biosynthesis; (R)-mevalonate biosynthesis; (R)-mevalonate from acetyl-CoA: step 1/3.</text>
</comment>
<dbReference type="InterPro" id="IPR020616">
    <property type="entry name" value="Thiolase_N"/>
</dbReference>
<feature type="domain" description="Thiolase N-terminal" evidence="7">
    <location>
        <begin position="8"/>
        <end position="266"/>
    </location>
</feature>
<evidence type="ECO:0000313" key="9">
    <source>
        <dbReference type="EMBL" id="KAJ3048175.1"/>
    </source>
</evidence>
<evidence type="ECO:0000313" key="10">
    <source>
        <dbReference type="Proteomes" id="UP001212841"/>
    </source>
</evidence>
<dbReference type="GO" id="GO:0003985">
    <property type="term" value="F:acetyl-CoA C-acetyltransferase activity"/>
    <property type="evidence" value="ECO:0007669"/>
    <property type="project" value="UniProtKB-EC"/>
</dbReference>
<evidence type="ECO:0000259" key="7">
    <source>
        <dbReference type="Pfam" id="PF00108"/>
    </source>
</evidence>
<feature type="domain" description="Thiolase C-terminal" evidence="8">
    <location>
        <begin position="274"/>
        <end position="343"/>
    </location>
</feature>
<evidence type="ECO:0000256" key="6">
    <source>
        <dbReference type="RuleBase" id="RU003557"/>
    </source>
</evidence>
<dbReference type="InterPro" id="IPR016039">
    <property type="entry name" value="Thiolase-like"/>
</dbReference>
<evidence type="ECO:0000256" key="1">
    <source>
        <dbReference type="ARBA" id="ARBA00010982"/>
    </source>
</evidence>
<dbReference type="CDD" id="cd00751">
    <property type="entry name" value="thiolase"/>
    <property type="match status" value="1"/>
</dbReference>
<protein>
    <recommendedName>
        <fullName evidence="2">acetyl-CoA C-acetyltransferase</fullName>
        <ecNumber evidence="2">2.3.1.9</ecNumber>
    </recommendedName>
</protein>
<dbReference type="Proteomes" id="UP001212841">
    <property type="component" value="Unassembled WGS sequence"/>
</dbReference>